<name>A0A4V3CPL4_NOCIG</name>
<protein>
    <submittedName>
        <fullName evidence="1">Uncharacterized protein</fullName>
    </submittedName>
</protein>
<sequence>MKAPFAADAITRLTTPIAAMVFGNILDACARDLGASATR</sequence>
<keyword evidence="2" id="KW-1185">Reference proteome</keyword>
<proteinExistence type="predicted"/>
<evidence type="ECO:0000313" key="2">
    <source>
        <dbReference type="Proteomes" id="UP000295087"/>
    </source>
</evidence>
<gene>
    <name evidence="1" type="ORF">DFR75_10387</name>
</gene>
<comment type="caution">
    <text evidence="1">The sequence shown here is derived from an EMBL/GenBank/DDBJ whole genome shotgun (WGS) entry which is preliminary data.</text>
</comment>
<accession>A0A4V3CPL4</accession>
<dbReference type="AlphaFoldDB" id="A0A4V3CPL4"/>
<dbReference type="Proteomes" id="UP000295087">
    <property type="component" value="Unassembled WGS sequence"/>
</dbReference>
<reference evidence="1 2" key="1">
    <citation type="submission" date="2019-03" db="EMBL/GenBank/DDBJ databases">
        <title>Genomic Encyclopedia of Type Strains, Phase IV (KMG-IV): sequencing the most valuable type-strain genomes for metagenomic binning, comparative biology and taxonomic classification.</title>
        <authorList>
            <person name="Goeker M."/>
        </authorList>
    </citation>
    <scope>NUCLEOTIDE SEQUENCE [LARGE SCALE GENOMIC DNA]</scope>
    <source>
        <strain evidence="1 2">DSM 44496</strain>
    </source>
</reference>
<dbReference type="EMBL" id="SNXK01000003">
    <property type="protein sequence ID" value="TDP38432.1"/>
    <property type="molecule type" value="Genomic_DNA"/>
</dbReference>
<organism evidence="1 2">
    <name type="scientific">Nocardia ignorata</name>
    <dbReference type="NCBI Taxonomy" id="145285"/>
    <lineage>
        <taxon>Bacteria</taxon>
        <taxon>Bacillati</taxon>
        <taxon>Actinomycetota</taxon>
        <taxon>Actinomycetes</taxon>
        <taxon>Mycobacteriales</taxon>
        <taxon>Nocardiaceae</taxon>
        <taxon>Nocardia</taxon>
    </lineage>
</organism>
<evidence type="ECO:0000313" key="1">
    <source>
        <dbReference type="EMBL" id="TDP38432.1"/>
    </source>
</evidence>